<dbReference type="SUPFAM" id="SSF88697">
    <property type="entry name" value="PUA domain-like"/>
    <property type="match status" value="1"/>
</dbReference>
<dbReference type="InterPro" id="IPR007374">
    <property type="entry name" value="ASCH_domain"/>
</dbReference>
<feature type="domain" description="ASCH" evidence="3">
    <location>
        <begin position="8"/>
        <end position="111"/>
    </location>
</feature>
<dbReference type="AlphaFoldDB" id="A0A0D5ZJ95"/>
<dbReference type="InterPro" id="IPR015947">
    <property type="entry name" value="PUA-like_sf"/>
</dbReference>
<dbReference type="InterPro" id="IPR023214">
    <property type="entry name" value="HAD_sf"/>
</dbReference>
<comment type="cofactor">
    <cofactor evidence="1">
        <name>Mg(2+)</name>
        <dbReference type="ChEBI" id="CHEBI:18420"/>
    </cofactor>
</comment>
<comment type="similarity">
    <text evidence="2">Belongs to the HAD-like hydrolase superfamily. Cof family.</text>
</comment>
<dbReference type="PROSITE" id="PS01229">
    <property type="entry name" value="COF_2"/>
    <property type="match status" value="1"/>
</dbReference>
<name>A0A0D5ZJ95_9BACT</name>
<dbReference type="Pfam" id="PF08282">
    <property type="entry name" value="Hydrolase_3"/>
    <property type="match status" value="1"/>
</dbReference>
<dbReference type="EMBL" id="CP011021">
    <property type="protein sequence ID" value="AKA49802.1"/>
    <property type="molecule type" value="Genomic_DNA"/>
</dbReference>
<dbReference type="InterPro" id="IPR006379">
    <property type="entry name" value="HAD-SF_hydro_IIB"/>
</dbReference>
<dbReference type="SUPFAM" id="SSF56784">
    <property type="entry name" value="HAD-like"/>
    <property type="match status" value="1"/>
</dbReference>
<dbReference type="GO" id="GO:0005829">
    <property type="term" value="C:cytosol"/>
    <property type="evidence" value="ECO:0007669"/>
    <property type="project" value="TreeGrafter"/>
</dbReference>
<dbReference type="PANTHER" id="PTHR10000:SF8">
    <property type="entry name" value="HAD SUPERFAMILY HYDROLASE-LIKE, TYPE 3"/>
    <property type="match status" value="1"/>
</dbReference>
<dbReference type="Pfam" id="PF04266">
    <property type="entry name" value="ASCH"/>
    <property type="match status" value="1"/>
</dbReference>
<dbReference type="Proteomes" id="UP000032722">
    <property type="component" value="Chromosome"/>
</dbReference>
<sequence length="386" mass="44581">MQREFLVENKWFKKIRHGQKVYEIRLDYPSRQDLKVGNLIRIKNQDSGDFEVAQIEQIQKFDSFKKLFAAIDNLKLGFENNDPNNYLEIEKYYSKEQQKEHKAVAYKIKLVKFNLDEIDNFVFDMDGTLLNEKNDIFKENIAAIEKLQQMGKKVIIATGRPYYTLQTTIGNIKPDFPMIASNGAMIYDNQNHELIHYDSMPSKDAQQMFDELMDLNYEFLIYTTNGMFGHPTGATKFFPERDNYSFLAPGVYTEIDASFDINKHHVCKFLILTDSAESSLIKKIEELSASLSGIHGLYSRKTMYDVMENTATKGKGLMFLASKYNLDLNRTIAFGDGENDISMFDVVKYSVSMDNGFEITKRSAVYPGYDNNSPWIGKLLLFLESK</sequence>
<evidence type="ECO:0000256" key="2">
    <source>
        <dbReference type="ARBA" id="ARBA00034778"/>
    </source>
</evidence>
<dbReference type="HOGENOM" id="CLU_044146_1_3_14"/>
<dbReference type="Gene3D" id="3.30.1240.10">
    <property type="match status" value="1"/>
</dbReference>
<protein>
    <recommendedName>
        <fullName evidence="3">ASCH domain-containing protein</fullName>
    </recommendedName>
</protein>
<gene>
    <name evidence="4" type="ORF">VO56_00730</name>
</gene>
<dbReference type="GO" id="GO:0000287">
    <property type="term" value="F:magnesium ion binding"/>
    <property type="evidence" value="ECO:0007669"/>
    <property type="project" value="TreeGrafter"/>
</dbReference>
<evidence type="ECO:0000313" key="4">
    <source>
        <dbReference type="EMBL" id="AKA49802.1"/>
    </source>
</evidence>
<accession>A0A0D5ZJ95</accession>
<dbReference type="GO" id="GO:0016791">
    <property type="term" value="F:phosphatase activity"/>
    <property type="evidence" value="ECO:0007669"/>
    <property type="project" value="TreeGrafter"/>
</dbReference>
<dbReference type="SFLD" id="SFLDS00003">
    <property type="entry name" value="Haloacid_Dehalogenase"/>
    <property type="match status" value="1"/>
</dbReference>
<dbReference type="PANTHER" id="PTHR10000">
    <property type="entry name" value="PHOSPHOSERINE PHOSPHATASE"/>
    <property type="match status" value="1"/>
</dbReference>
<dbReference type="PATRIC" id="fig|29556.3.peg.144"/>
<evidence type="ECO:0000259" key="3">
    <source>
        <dbReference type="Pfam" id="PF04266"/>
    </source>
</evidence>
<dbReference type="NCBIfam" id="TIGR00099">
    <property type="entry name" value="Cof-subfamily"/>
    <property type="match status" value="1"/>
</dbReference>
<proteinExistence type="inferred from homology"/>
<evidence type="ECO:0000313" key="5">
    <source>
        <dbReference type="Proteomes" id="UP000032722"/>
    </source>
</evidence>
<evidence type="ECO:0000256" key="1">
    <source>
        <dbReference type="ARBA" id="ARBA00001946"/>
    </source>
</evidence>
<dbReference type="SFLD" id="SFLDG01140">
    <property type="entry name" value="C2.B:_Phosphomannomutase_and_P"/>
    <property type="match status" value="1"/>
</dbReference>
<reference evidence="4 5" key="1">
    <citation type="journal article" date="2015" name="Genome Announc.">
        <title>Complete Genome Sequence of Mycoplasma meleagridis, a Possible Emerging Pathogen in Chickens.</title>
        <authorList>
            <person name="Abolnik C."/>
        </authorList>
    </citation>
    <scope>NUCLEOTIDE SEQUENCE [LARGE SCALE GENOMIC DNA]</scope>
    <source>
        <strain evidence="4 5">B2096 8B</strain>
    </source>
</reference>
<dbReference type="InterPro" id="IPR000150">
    <property type="entry name" value="Cof"/>
</dbReference>
<organism evidence="5">
    <name type="scientific">Mycoplasmopsis gallinacea</name>
    <dbReference type="NCBI Taxonomy" id="29556"/>
    <lineage>
        <taxon>Bacteria</taxon>
        <taxon>Bacillati</taxon>
        <taxon>Mycoplasmatota</taxon>
        <taxon>Mycoplasmoidales</taxon>
        <taxon>Metamycoplasmataceae</taxon>
        <taxon>Mycoplasmopsis</taxon>
    </lineage>
</organism>
<dbReference type="KEGG" id="mgb:VO56_00730"/>
<dbReference type="InterPro" id="IPR036412">
    <property type="entry name" value="HAD-like_sf"/>
</dbReference>
<dbReference type="Gene3D" id="2.30.130.30">
    <property type="entry name" value="Hypothetical protein"/>
    <property type="match status" value="1"/>
</dbReference>
<dbReference type="Gene3D" id="3.40.50.1000">
    <property type="entry name" value="HAD superfamily/HAD-like"/>
    <property type="match status" value="1"/>
</dbReference>
<dbReference type="NCBIfam" id="TIGR01484">
    <property type="entry name" value="HAD-SF-IIB"/>
    <property type="match status" value="1"/>
</dbReference>